<accession>A0ABM1QSK4</accession>
<evidence type="ECO:0000313" key="1">
    <source>
        <dbReference type="Proteomes" id="UP000694864"/>
    </source>
</evidence>
<proteinExistence type="predicted"/>
<evidence type="ECO:0000313" key="2">
    <source>
        <dbReference type="RefSeq" id="XP_010450460.1"/>
    </source>
</evidence>
<evidence type="ECO:0000313" key="4">
    <source>
        <dbReference type="RefSeq" id="XP_019089743.1"/>
    </source>
</evidence>
<reference evidence="1" key="1">
    <citation type="journal article" date="1997" name="Nucleic Acids Res.">
        <title>tRNAscan-SE: a program for improved detection of transfer RNA genes in genomic sequence.</title>
        <authorList>
            <person name="Lowe T.M."/>
            <person name="Eddy S.R."/>
        </authorList>
    </citation>
    <scope>NUCLEOTIDE SEQUENCE [LARGE SCALE GENOMIC DNA]</scope>
    <source>
        <strain evidence="1">r\DH55</strain>
    </source>
</reference>
<gene>
    <name evidence="2 3 4" type="primary">LOC104732598</name>
</gene>
<reference evidence="2 3" key="3">
    <citation type="submission" date="2025-05" db="UniProtKB">
        <authorList>
            <consortium name="RefSeq"/>
        </authorList>
    </citation>
    <scope>IDENTIFICATION</scope>
    <source>
        <tissue evidence="2 3">Leaf</tissue>
    </source>
</reference>
<sequence length="227" mass="25081">MGLRLITRLRKRISTANIDSGAPSASTSTLGKNDTLTQILGPHNPGRLRAMGRGMSTTKLACYQVKSAYMNQMQDILRMNNPCVNKSVPPKCLLVDWTGTEEIVAEGRLLSTDPEEYVNEILLRPNTMKVLVESAIIPNAFLWRPTTKMTTMEEAIGHIIAWEADSCVAGHEKVSDDEAVPKSPYVSSKNRCTLMDWVTGENHVAEGLWQSRDPQAMVNGIPSDQLL</sequence>
<dbReference type="RefSeq" id="XP_019089742.1">
    <property type="nucleotide sequence ID" value="XM_019234197.1"/>
</dbReference>
<organism evidence="1 3">
    <name type="scientific">Camelina sativa</name>
    <name type="common">False flax</name>
    <name type="synonym">Myagrum sativum</name>
    <dbReference type="NCBI Taxonomy" id="90675"/>
    <lineage>
        <taxon>Eukaryota</taxon>
        <taxon>Viridiplantae</taxon>
        <taxon>Streptophyta</taxon>
        <taxon>Embryophyta</taxon>
        <taxon>Tracheophyta</taxon>
        <taxon>Spermatophyta</taxon>
        <taxon>Magnoliopsida</taxon>
        <taxon>eudicotyledons</taxon>
        <taxon>Gunneridae</taxon>
        <taxon>Pentapetalae</taxon>
        <taxon>rosids</taxon>
        <taxon>malvids</taxon>
        <taxon>Brassicales</taxon>
        <taxon>Brassicaceae</taxon>
        <taxon>Camelineae</taxon>
        <taxon>Camelina</taxon>
    </lineage>
</organism>
<protein>
    <submittedName>
        <fullName evidence="2 3">Uncharacterized protein LOC104732598</fullName>
    </submittedName>
</protein>
<reference evidence="1" key="2">
    <citation type="journal article" date="2014" name="Nat. Commun.">
        <title>The emerging biofuel crop Camelina sativa retains a highly undifferentiated hexaploid genome structure.</title>
        <authorList>
            <person name="Kagale S."/>
            <person name="Koh C."/>
            <person name="Nixon J."/>
            <person name="Bollina V."/>
            <person name="Clarke W.E."/>
            <person name="Tuteja R."/>
            <person name="Spillane C."/>
            <person name="Robinson S.J."/>
            <person name="Links M.G."/>
            <person name="Clarke C."/>
            <person name="Higgins E.E."/>
            <person name="Huebert T."/>
            <person name="Sharpe A.G."/>
            <person name="Parkin I.A."/>
        </authorList>
    </citation>
    <scope>NUCLEOTIDE SEQUENCE [LARGE SCALE GENOMIC DNA]</scope>
    <source>
        <strain evidence="1">r\DH55</strain>
    </source>
</reference>
<dbReference type="GeneID" id="104732598"/>
<dbReference type="RefSeq" id="XP_019089743.1">
    <property type="nucleotide sequence ID" value="XM_019234198.1"/>
</dbReference>
<keyword evidence="1" id="KW-1185">Reference proteome</keyword>
<dbReference type="RefSeq" id="XP_010450460.1">
    <property type="nucleotide sequence ID" value="XM_010452158.2"/>
</dbReference>
<name>A0ABM1QSK4_CAMSA</name>
<dbReference type="Proteomes" id="UP000694864">
    <property type="component" value="Chromosome 12"/>
</dbReference>
<evidence type="ECO:0000313" key="3">
    <source>
        <dbReference type="RefSeq" id="XP_019089742.1"/>
    </source>
</evidence>